<keyword evidence="2" id="KW-1133">Transmembrane helix</keyword>
<dbReference type="OrthoDB" id="2402916at2759"/>
<keyword evidence="5" id="KW-1185">Reference proteome</keyword>
<name>A0A6A6Z7E1_9PEZI</name>
<dbReference type="EMBL" id="MU003692">
    <property type="protein sequence ID" value="KAF2816738.1"/>
    <property type="molecule type" value="Genomic_DNA"/>
</dbReference>
<feature type="compositionally biased region" description="Low complexity" evidence="1">
    <location>
        <begin position="341"/>
        <end position="357"/>
    </location>
</feature>
<proteinExistence type="predicted"/>
<evidence type="ECO:0000256" key="2">
    <source>
        <dbReference type="SAM" id="Phobius"/>
    </source>
</evidence>
<feature type="compositionally biased region" description="Polar residues" evidence="1">
    <location>
        <begin position="439"/>
        <end position="453"/>
    </location>
</feature>
<feature type="region of interest" description="Disordered" evidence="1">
    <location>
        <begin position="328"/>
        <end position="483"/>
    </location>
</feature>
<sequence length="483" mass="51181">MALNRENVEYTLRTIFRRCVQCPTDQSPSCPDCPSGQICAQTPYSCGACASTTCIQQTVDPTNTPPQKSSGPNVGAIAGGVVGGLAFLAIILFIVWKFCLKGRRQKNQEGQWQEVDVPAEKNDQNDFASRRSARASTHTVASMASSVLTRASNIIQIAYIPGVTNRSGPGSPDLLVPPVPPIPSATSPSTALSSPYSMEDQHFFLPGELRDSTYSGLTDGRSSYARTSITPSLQRSSVATTIYRNNAIVSPLPAQTIVRGKAAVVSVKSSGSGSPSETPGYETPPVPQIEQKHLAAPVRFQMPGMGSSSSVSPSGSIRSMGTIAKPTALNITRKAKPALVTTPSSSSTSSDSRSATTVRPPTAVSVAESESTVGHSRARQSGSLDSETESDSDDHSRARRSLLREGSNPRDSEITVIQDTPGINQGPFADSASPDPPQRQFSRSSILSPSGLETITEDHSSKRTSKTSHRTQSPFSDDNEIGR</sequence>
<evidence type="ECO:0000256" key="1">
    <source>
        <dbReference type="SAM" id="MobiDB-lite"/>
    </source>
</evidence>
<dbReference type="GeneID" id="54458137"/>
<feature type="domain" description="Membrane anchor Opy2 N-terminal" evidence="3">
    <location>
        <begin position="19"/>
        <end position="54"/>
    </location>
</feature>
<keyword evidence="2" id="KW-0472">Membrane</keyword>
<evidence type="ECO:0000259" key="3">
    <source>
        <dbReference type="Pfam" id="PF09463"/>
    </source>
</evidence>
<feature type="transmembrane region" description="Helical" evidence="2">
    <location>
        <begin position="74"/>
        <end position="96"/>
    </location>
</feature>
<dbReference type="Proteomes" id="UP000504636">
    <property type="component" value="Unplaced"/>
</dbReference>
<dbReference type="InterPro" id="IPR018571">
    <property type="entry name" value="Membrane_anchor_Opy2_N"/>
</dbReference>
<keyword evidence="2" id="KW-0812">Transmembrane</keyword>
<reference evidence="6" key="2">
    <citation type="submission" date="2020-04" db="EMBL/GenBank/DDBJ databases">
        <authorList>
            <consortium name="NCBI Genome Project"/>
        </authorList>
    </citation>
    <scope>NUCLEOTIDE SEQUENCE</scope>
    <source>
        <strain evidence="6">CBS 304.34</strain>
    </source>
</reference>
<evidence type="ECO:0000313" key="6">
    <source>
        <dbReference type="RefSeq" id="XP_033583702.1"/>
    </source>
</evidence>
<accession>A0A6A6Z7E1</accession>
<dbReference type="RefSeq" id="XP_033583702.1">
    <property type="nucleotide sequence ID" value="XM_033717244.1"/>
</dbReference>
<evidence type="ECO:0000313" key="4">
    <source>
        <dbReference type="EMBL" id="KAF2816738.1"/>
    </source>
</evidence>
<gene>
    <name evidence="4 6" type="ORF">BDZ99DRAFT_430310</name>
</gene>
<organism evidence="4">
    <name type="scientific">Mytilinidion resinicola</name>
    <dbReference type="NCBI Taxonomy" id="574789"/>
    <lineage>
        <taxon>Eukaryota</taxon>
        <taxon>Fungi</taxon>
        <taxon>Dikarya</taxon>
        <taxon>Ascomycota</taxon>
        <taxon>Pezizomycotina</taxon>
        <taxon>Dothideomycetes</taxon>
        <taxon>Pleosporomycetidae</taxon>
        <taxon>Mytilinidiales</taxon>
        <taxon>Mytilinidiaceae</taxon>
        <taxon>Mytilinidion</taxon>
    </lineage>
</organism>
<evidence type="ECO:0000313" key="5">
    <source>
        <dbReference type="Proteomes" id="UP000504636"/>
    </source>
</evidence>
<dbReference type="Pfam" id="PF09463">
    <property type="entry name" value="Opy2"/>
    <property type="match status" value="1"/>
</dbReference>
<reference evidence="6" key="3">
    <citation type="submission" date="2025-04" db="UniProtKB">
        <authorList>
            <consortium name="RefSeq"/>
        </authorList>
    </citation>
    <scope>IDENTIFICATION</scope>
    <source>
        <strain evidence="6">CBS 304.34</strain>
    </source>
</reference>
<reference evidence="4 6" key="1">
    <citation type="journal article" date="2020" name="Stud. Mycol.">
        <title>101 Dothideomycetes genomes: a test case for predicting lifestyles and emergence of pathogens.</title>
        <authorList>
            <person name="Haridas S."/>
            <person name="Albert R."/>
            <person name="Binder M."/>
            <person name="Bloem J."/>
            <person name="Labutti K."/>
            <person name="Salamov A."/>
            <person name="Andreopoulos B."/>
            <person name="Baker S."/>
            <person name="Barry K."/>
            <person name="Bills G."/>
            <person name="Bluhm B."/>
            <person name="Cannon C."/>
            <person name="Castanera R."/>
            <person name="Culley D."/>
            <person name="Daum C."/>
            <person name="Ezra D."/>
            <person name="Gonzalez J."/>
            <person name="Henrissat B."/>
            <person name="Kuo A."/>
            <person name="Liang C."/>
            <person name="Lipzen A."/>
            <person name="Lutzoni F."/>
            <person name="Magnuson J."/>
            <person name="Mondo S."/>
            <person name="Nolan M."/>
            <person name="Ohm R."/>
            <person name="Pangilinan J."/>
            <person name="Park H.-J."/>
            <person name="Ramirez L."/>
            <person name="Alfaro M."/>
            <person name="Sun H."/>
            <person name="Tritt A."/>
            <person name="Yoshinaga Y."/>
            <person name="Zwiers L.-H."/>
            <person name="Turgeon B."/>
            <person name="Goodwin S."/>
            <person name="Spatafora J."/>
            <person name="Crous P."/>
            <person name="Grigoriev I."/>
        </authorList>
    </citation>
    <scope>NUCLEOTIDE SEQUENCE</scope>
    <source>
        <strain evidence="4 6">CBS 304.34</strain>
    </source>
</reference>
<dbReference type="AlphaFoldDB" id="A0A6A6Z7E1"/>
<feature type="region of interest" description="Disordered" evidence="1">
    <location>
        <begin position="109"/>
        <end position="135"/>
    </location>
</feature>
<protein>
    <recommendedName>
        <fullName evidence="3">Membrane anchor Opy2 N-terminal domain-containing protein</fullName>
    </recommendedName>
</protein>